<feature type="non-terminal residue" evidence="1">
    <location>
        <position position="1"/>
    </location>
</feature>
<comment type="caution">
    <text evidence="1">The sequence shown here is derived from an EMBL/GenBank/DDBJ whole genome shotgun (WGS) entry which is preliminary data.</text>
</comment>
<sequence length="176" mass="21004">GVYPSQEINAFATVDGIDLTEDENTKATGEPNSVSLLKFNPEKKKRGLLELFRTHPRLEERIESEKGEQYLEKEFAKLEKIFKKPREYHFKEALIRYINNEWGIRDEANEYIKKRFKDRKKPHDYHITEALVRYIEDMEDIRAIEKHIKDEKEDKVKYYTSEEFPLGENPPLALKK</sequence>
<accession>A0ACA9S348</accession>
<keyword evidence="2" id="KW-1185">Reference proteome</keyword>
<reference evidence="1" key="1">
    <citation type="submission" date="2021-06" db="EMBL/GenBank/DDBJ databases">
        <authorList>
            <person name="Kallberg Y."/>
            <person name="Tangrot J."/>
            <person name="Rosling A."/>
        </authorList>
    </citation>
    <scope>NUCLEOTIDE SEQUENCE</scope>
    <source>
        <strain evidence="1">MA461A</strain>
    </source>
</reference>
<dbReference type="EMBL" id="CAJVQC010085997">
    <property type="protein sequence ID" value="CAG8822270.1"/>
    <property type="molecule type" value="Genomic_DNA"/>
</dbReference>
<name>A0ACA9S348_9GLOM</name>
<evidence type="ECO:0000313" key="1">
    <source>
        <dbReference type="EMBL" id="CAG8822270.1"/>
    </source>
</evidence>
<proteinExistence type="predicted"/>
<gene>
    <name evidence="1" type="ORF">RPERSI_LOCUS25766</name>
</gene>
<evidence type="ECO:0000313" key="2">
    <source>
        <dbReference type="Proteomes" id="UP000789920"/>
    </source>
</evidence>
<dbReference type="Proteomes" id="UP000789920">
    <property type="component" value="Unassembled WGS sequence"/>
</dbReference>
<feature type="non-terminal residue" evidence="1">
    <location>
        <position position="176"/>
    </location>
</feature>
<organism evidence="1 2">
    <name type="scientific">Racocetra persica</name>
    <dbReference type="NCBI Taxonomy" id="160502"/>
    <lineage>
        <taxon>Eukaryota</taxon>
        <taxon>Fungi</taxon>
        <taxon>Fungi incertae sedis</taxon>
        <taxon>Mucoromycota</taxon>
        <taxon>Glomeromycotina</taxon>
        <taxon>Glomeromycetes</taxon>
        <taxon>Diversisporales</taxon>
        <taxon>Gigasporaceae</taxon>
        <taxon>Racocetra</taxon>
    </lineage>
</organism>
<protein>
    <submittedName>
        <fullName evidence="1">5185_t:CDS:1</fullName>
    </submittedName>
</protein>